<accession>A0AAJ0B2G9</accession>
<protein>
    <submittedName>
        <fullName evidence="2">Heterokaryon incompatibility protein-domain-containing protein</fullName>
    </submittedName>
</protein>
<evidence type="ECO:0000313" key="2">
    <source>
        <dbReference type="EMBL" id="KAK1750458.1"/>
    </source>
</evidence>
<dbReference type="PANTHER" id="PTHR33112">
    <property type="entry name" value="DOMAIN PROTEIN, PUTATIVE-RELATED"/>
    <property type="match status" value="1"/>
</dbReference>
<comment type="caution">
    <text evidence="2">The sequence shown here is derived from an EMBL/GenBank/DDBJ whole genome shotgun (WGS) entry which is preliminary data.</text>
</comment>
<keyword evidence="3" id="KW-1185">Reference proteome</keyword>
<gene>
    <name evidence="2" type="ORF">QBC47DRAFT_394100</name>
</gene>
<reference evidence="2" key="1">
    <citation type="submission" date="2023-06" db="EMBL/GenBank/DDBJ databases">
        <title>Genome-scale phylogeny and comparative genomics of the fungal order Sordariales.</title>
        <authorList>
            <consortium name="Lawrence Berkeley National Laboratory"/>
            <person name="Hensen N."/>
            <person name="Bonometti L."/>
            <person name="Westerberg I."/>
            <person name="Brannstrom I.O."/>
            <person name="Guillou S."/>
            <person name="Cros-Aarteil S."/>
            <person name="Calhoun S."/>
            <person name="Haridas S."/>
            <person name="Kuo A."/>
            <person name="Mondo S."/>
            <person name="Pangilinan J."/>
            <person name="Riley R."/>
            <person name="Labutti K."/>
            <person name="Andreopoulos B."/>
            <person name="Lipzen A."/>
            <person name="Chen C."/>
            <person name="Yanf M."/>
            <person name="Daum C."/>
            <person name="Ng V."/>
            <person name="Clum A."/>
            <person name="Steindorff A."/>
            <person name="Ohm R."/>
            <person name="Martin F."/>
            <person name="Silar P."/>
            <person name="Natvig D."/>
            <person name="Lalanne C."/>
            <person name="Gautier V."/>
            <person name="Ament-Velasquez S.L."/>
            <person name="Kruys A."/>
            <person name="Hutchinson M.I."/>
            <person name="Powell A.J."/>
            <person name="Barry K."/>
            <person name="Miller A.N."/>
            <person name="Grigoriev I.V."/>
            <person name="Debuchy R."/>
            <person name="Gladieux P."/>
            <person name="Thoren M.H."/>
            <person name="Johannesson H."/>
        </authorList>
    </citation>
    <scope>NUCLEOTIDE SEQUENCE</scope>
    <source>
        <strain evidence="2">PSN4</strain>
    </source>
</reference>
<dbReference type="EMBL" id="MU839847">
    <property type="protein sequence ID" value="KAK1750458.1"/>
    <property type="molecule type" value="Genomic_DNA"/>
</dbReference>
<dbReference type="PANTHER" id="PTHR33112:SF12">
    <property type="entry name" value="HETEROKARYON INCOMPATIBILITY DOMAIN-CONTAINING PROTEIN"/>
    <property type="match status" value="1"/>
</dbReference>
<dbReference type="AlphaFoldDB" id="A0AAJ0B2G9"/>
<dbReference type="Proteomes" id="UP001239445">
    <property type="component" value="Unassembled WGS sequence"/>
</dbReference>
<organism evidence="2 3">
    <name type="scientific">Echria macrotheca</name>
    <dbReference type="NCBI Taxonomy" id="438768"/>
    <lineage>
        <taxon>Eukaryota</taxon>
        <taxon>Fungi</taxon>
        <taxon>Dikarya</taxon>
        <taxon>Ascomycota</taxon>
        <taxon>Pezizomycotina</taxon>
        <taxon>Sordariomycetes</taxon>
        <taxon>Sordariomycetidae</taxon>
        <taxon>Sordariales</taxon>
        <taxon>Schizotheciaceae</taxon>
        <taxon>Echria</taxon>
    </lineage>
</organism>
<sequence length="735" mass="82845">MKRLRSLWHRLHERRGAWPGEGDRIPGKLCDMHCAGDLAILLRYRYDIMAICSLQDMVSGGSRDCQMCIATMRRLSHEVRLRSEGRGNRPAGDGDDVMLLWAEDSWYNPPYEVCIYYDHCLRGTLTRWNDKDPLDTRFLFGDGQIDVGQASRWLARCQTDHGETCVSNRDQGAVEEAIDLILVDIDNARLVVTTSNQAPPYVALSYVWGGVASIKTTLSNFTHLRQKGALDGVYAQLPRVVRDAITLVRGLGLGHLWVDVLCVVQDDYTNKPIMLSHMGRIYSWALLTIVAACGSDAADGLVGVAPGSRSPILTLTTPLEGVDVLGRPPALADMLRVSQYETRGWTFQERVLSTRCLYISDQQMYFQCRATIEQEDGFYSGSVSSVNPLLSSATQFTTTTRYDLFETYMLLVKLYSQRQLTYECDVLDAFQGIFDSISRQWGCSLFASGIPDDILDLALLWRPGNNKVKYRRREPQGGASEPEHRPRNFPIWCWSGWSGPVTWLLDDDHARTIYSRLWQTTHPRRVDFIPNHQDGMVPFRPVIPHFRLCSGGQIVRTIQRNGLPPAQTALDSSTEAMPLGFAVPQSPCDMLLFTAPCVAADEAVFFAEAHDHCPVFVYDLLTKENGFICGNLCPMHTSRVSRGERLQQRPGYQQSFVLIGMVEQGAYSPNAYAWGFLDRRYGNYGSLRRNEYSPLAVFLLVERQEGSFAERLGIGLVLMNDWEACHPVQKTIFLA</sequence>
<proteinExistence type="predicted"/>
<evidence type="ECO:0000259" key="1">
    <source>
        <dbReference type="Pfam" id="PF06985"/>
    </source>
</evidence>
<feature type="domain" description="Heterokaryon incompatibility" evidence="1">
    <location>
        <begin position="201"/>
        <end position="349"/>
    </location>
</feature>
<evidence type="ECO:0000313" key="3">
    <source>
        <dbReference type="Proteomes" id="UP001239445"/>
    </source>
</evidence>
<dbReference type="InterPro" id="IPR010730">
    <property type="entry name" value="HET"/>
</dbReference>
<dbReference type="Pfam" id="PF06985">
    <property type="entry name" value="HET"/>
    <property type="match status" value="1"/>
</dbReference>
<name>A0AAJ0B2G9_9PEZI</name>